<keyword evidence="1" id="KW-0472">Membrane</keyword>
<dbReference type="EMBL" id="WMBQ01000002">
    <property type="protein sequence ID" value="MTD95186.1"/>
    <property type="molecule type" value="Genomic_DNA"/>
</dbReference>
<keyword evidence="3" id="KW-1185">Reference proteome</keyword>
<sequence length="252" mass="27581">MNSYRNLASQKIADTLTTLAQRINERFPGSGLLQVCRELIVMAEQTSERADKIARPNVPLIAGVWLLLLLAAGTVVWLLGKAMQLEASTELTNVMQGVDAGVSLLIVLGGAAFYLSSLESRWRRRAVLKALHEFRSIAHVIDMHQLTKDPSALGGPRTSSSPDREMTRFELVRYLSYCSEMLSLASKSAAVYAEKIGDPAVVDAVGDIERLTTNLSQKIWQKITLVETEIDDVRGARAVSAGESALRHMSEG</sequence>
<dbReference type="RefSeq" id="WP_154739751.1">
    <property type="nucleotide sequence ID" value="NZ_WMBQ01000002.1"/>
</dbReference>
<organism evidence="2 3">
    <name type="scientific">Hyphomicrobium album</name>
    <dbReference type="NCBI Taxonomy" id="2665159"/>
    <lineage>
        <taxon>Bacteria</taxon>
        <taxon>Pseudomonadati</taxon>
        <taxon>Pseudomonadota</taxon>
        <taxon>Alphaproteobacteria</taxon>
        <taxon>Hyphomicrobiales</taxon>
        <taxon>Hyphomicrobiaceae</taxon>
        <taxon>Hyphomicrobium</taxon>
    </lineage>
</organism>
<accession>A0A6I3KN02</accession>
<keyword evidence="1" id="KW-0812">Transmembrane</keyword>
<keyword evidence="1" id="KW-1133">Transmembrane helix</keyword>
<dbReference type="AlphaFoldDB" id="A0A6I3KN02"/>
<comment type="caution">
    <text evidence="2">The sequence shown here is derived from an EMBL/GenBank/DDBJ whole genome shotgun (WGS) entry which is preliminary data.</text>
</comment>
<name>A0A6I3KN02_9HYPH</name>
<proteinExistence type="predicted"/>
<evidence type="ECO:0000256" key="1">
    <source>
        <dbReference type="SAM" id="Phobius"/>
    </source>
</evidence>
<reference evidence="2 3" key="1">
    <citation type="submission" date="2019-11" db="EMBL/GenBank/DDBJ databases">
        <title>Identification of a novel strain.</title>
        <authorList>
            <person name="Xu Q."/>
            <person name="Wang G."/>
        </authorList>
    </citation>
    <scope>NUCLEOTIDE SEQUENCE [LARGE SCALE GENOMIC DNA]</scope>
    <source>
        <strain evidence="3">xq</strain>
    </source>
</reference>
<protein>
    <submittedName>
        <fullName evidence="2">Uncharacterized protein</fullName>
    </submittedName>
</protein>
<gene>
    <name evidence="2" type="ORF">GIW81_12670</name>
</gene>
<evidence type="ECO:0000313" key="3">
    <source>
        <dbReference type="Proteomes" id="UP000440694"/>
    </source>
</evidence>
<dbReference type="Proteomes" id="UP000440694">
    <property type="component" value="Unassembled WGS sequence"/>
</dbReference>
<feature type="transmembrane region" description="Helical" evidence="1">
    <location>
        <begin position="100"/>
        <end position="118"/>
    </location>
</feature>
<feature type="transmembrane region" description="Helical" evidence="1">
    <location>
        <begin position="58"/>
        <end position="80"/>
    </location>
</feature>
<evidence type="ECO:0000313" key="2">
    <source>
        <dbReference type="EMBL" id="MTD95186.1"/>
    </source>
</evidence>